<dbReference type="Pfam" id="PF18759">
    <property type="entry name" value="Plavaka"/>
    <property type="match status" value="1"/>
</dbReference>
<feature type="region of interest" description="Disordered" evidence="1">
    <location>
        <begin position="341"/>
        <end position="366"/>
    </location>
</feature>
<name>A0ABR3ERT1_9AGAR</name>
<evidence type="ECO:0000256" key="1">
    <source>
        <dbReference type="SAM" id="MobiDB-lite"/>
    </source>
</evidence>
<dbReference type="EMBL" id="JBAHYK010002214">
    <property type="protein sequence ID" value="KAL0565557.1"/>
    <property type="molecule type" value="Genomic_DNA"/>
</dbReference>
<gene>
    <name evidence="2" type="ORF">V5O48_016464</name>
</gene>
<protein>
    <recommendedName>
        <fullName evidence="4">C2H2-type domain-containing protein</fullName>
    </recommendedName>
</protein>
<feature type="compositionally biased region" description="Basic and acidic residues" evidence="1">
    <location>
        <begin position="341"/>
        <end position="365"/>
    </location>
</feature>
<evidence type="ECO:0000313" key="2">
    <source>
        <dbReference type="EMBL" id="KAL0565557.1"/>
    </source>
</evidence>
<evidence type="ECO:0000313" key="3">
    <source>
        <dbReference type="Proteomes" id="UP001465976"/>
    </source>
</evidence>
<feature type="compositionally biased region" description="Acidic residues" evidence="1">
    <location>
        <begin position="1331"/>
        <end position="1350"/>
    </location>
</feature>
<feature type="compositionally biased region" description="Low complexity" evidence="1">
    <location>
        <begin position="177"/>
        <end position="199"/>
    </location>
</feature>
<organism evidence="2 3">
    <name type="scientific">Marasmius crinis-equi</name>
    <dbReference type="NCBI Taxonomy" id="585013"/>
    <lineage>
        <taxon>Eukaryota</taxon>
        <taxon>Fungi</taxon>
        <taxon>Dikarya</taxon>
        <taxon>Basidiomycota</taxon>
        <taxon>Agaricomycotina</taxon>
        <taxon>Agaricomycetes</taxon>
        <taxon>Agaricomycetidae</taxon>
        <taxon>Agaricales</taxon>
        <taxon>Marasmiineae</taxon>
        <taxon>Marasmiaceae</taxon>
        <taxon>Marasmius</taxon>
    </lineage>
</organism>
<evidence type="ECO:0008006" key="4">
    <source>
        <dbReference type="Google" id="ProtNLM"/>
    </source>
</evidence>
<sequence length="1350" mass="153662">MSSGHRKGKTGCHRKGRNSGCRKCLYCPREFSVGRSLSTHIRQCPYNPGLFFATGSQDNGGSLLEDLEEEGDLSIPGMVDAGEEMSFDLGIQEEGEEDAIPKLENVTASTVRKNHIISTPLHNALVSESMRPPRRTRKLPQRYLDMDLSQKQNFLSQAIPAPKERSPSPQPPEEALPEQQPESLSESEPSSEPSSQPEQASVMLIVSERDNFGIFKVYQYELPSRDPDEDVTLDDLVDSVGFAVTPRRGRHSHAVFGPQKEQLPAASIQTNSTAAASNIAGSRSPKTNPYAPFESSTTFHLMDWYYNAAENGLSSANFNDLVAIFCRPEFEPSHIASFDTSKEGRRMDAYRGEEQPTSPAEDRDSASLPFSSYLGWHCGEVNIPLPCTGRECSEENAPKFNIKDVWYRKALDVIQNEVRDTSFYSFHLKPFKQFWQPGPDESIQRLYGEAYTSDRMLEMEQDVYARRPADCSYEPMVVAIMAYSDSTQLTHFGDRSLWPGYVSIGNMSKYQRSNPLMFAMDHIVYVPKLPDRFATDFERAATADVLRFVKQELVQLIWALILSDPDFVDAYLYGRLEVCADGITRRLFPRLFAHSAGYVEKILLASIKFISKHLCPQCLTTKQQVHQLGTKWDQRRRMQKREDSDERRERVETARKTIFDSGRALGGHVVSSLMDEASEQVNRNTFSELLHQVGDNLYDLLVADTMHELAGLMEDIFKQCNRLVFSEDRGGLEIINERFRRVPTFDNGVIRHFANNVTKMRKFAFRDFEDVIQCSLPCFEGLLPDVHNQIMLDLLWDFNAIIAYVSLRIHTDSTVASLESTMTEYGVSLRRFVNTTCKAYDTTEIPEEAEKRCLAAVNCENRRRKEGKTAMSATKRKAGDEDGLMPKGININKPKQHMLTHYTYFIKHFGSLDSYTTRMGEREHNPGKVYALLDKERLPPGNPKERYQMSSSERYPLVLVDFVKKHTEDSAVASFDGALHTHLIYRLRNIAENTPLDCKVLDSLQFLRHRIYSHKTFRIHYNTYDLRQKAQTISPRIHYNTYDLRQKAQTISPRIHPDIMLLADEVTAELENHPYQYARVIGIFHANIFIWDRNKSFEDMTVQKKEFLWVRWYELVPGHRHGFRAKRLPKVHFLPSTDPEVFGFIKPVRVIRGVFLEPAFVDGTTANLDADFAASIGVLDADSVARGYGVFYDGEQYVETGDWCGYYINITEPSDLLDRFGDRDLFMRYRGGGVGHSTCLFTRQLVREATAKDSPLPIYDPDSGEFVDDSLQVESNLVPVASLSDEEDMDLEAEAEAEENSEMEEDVPSVLEDGPSSDERTSAADVLEQYDSNDENVNEENLNDEEEVGA</sequence>
<dbReference type="Proteomes" id="UP001465976">
    <property type="component" value="Unassembled WGS sequence"/>
</dbReference>
<keyword evidence="3" id="KW-1185">Reference proteome</keyword>
<comment type="caution">
    <text evidence="2">The sequence shown here is derived from an EMBL/GenBank/DDBJ whole genome shotgun (WGS) entry which is preliminary data.</text>
</comment>
<reference evidence="2 3" key="1">
    <citation type="submission" date="2024-02" db="EMBL/GenBank/DDBJ databases">
        <title>A draft genome for the cacao thread blight pathogen Marasmius crinis-equi.</title>
        <authorList>
            <person name="Cohen S.P."/>
            <person name="Baruah I.K."/>
            <person name="Amoako-Attah I."/>
            <person name="Bukari Y."/>
            <person name="Meinhardt L.W."/>
            <person name="Bailey B.A."/>
        </authorList>
    </citation>
    <scope>NUCLEOTIDE SEQUENCE [LARGE SCALE GENOMIC DNA]</scope>
    <source>
        <strain evidence="2 3">GH-76</strain>
    </source>
</reference>
<feature type="region of interest" description="Disordered" evidence="1">
    <location>
        <begin position="865"/>
        <end position="890"/>
    </location>
</feature>
<feature type="region of interest" description="Disordered" evidence="1">
    <location>
        <begin position="1283"/>
        <end position="1350"/>
    </location>
</feature>
<proteinExistence type="predicted"/>
<dbReference type="InterPro" id="IPR041078">
    <property type="entry name" value="Plavaka"/>
</dbReference>
<feature type="region of interest" description="Disordered" evidence="1">
    <location>
        <begin position="160"/>
        <end position="199"/>
    </location>
</feature>
<feature type="compositionally biased region" description="Acidic residues" evidence="1">
    <location>
        <begin position="1284"/>
        <end position="1307"/>
    </location>
</feature>
<accession>A0ABR3ERT1</accession>